<organism evidence="1">
    <name type="scientific">marine sediment metagenome</name>
    <dbReference type="NCBI Taxonomy" id="412755"/>
    <lineage>
        <taxon>unclassified sequences</taxon>
        <taxon>metagenomes</taxon>
        <taxon>ecological metagenomes</taxon>
    </lineage>
</organism>
<reference evidence="1" key="1">
    <citation type="journal article" date="2014" name="Front. Microbiol.">
        <title>High frequency of phylogenetically diverse reductive dehalogenase-homologous genes in deep subseafloor sedimentary metagenomes.</title>
        <authorList>
            <person name="Kawai M."/>
            <person name="Futagami T."/>
            <person name="Toyoda A."/>
            <person name="Takaki Y."/>
            <person name="Nishi S."/>
            <person name="Hori S."/>
            <person name="Arai W."/>
            <person name="Tsubouchi T."/>
            <person name="Morono Y."/>
            <person name="Uchiyama I."/>
            <person name="Ito T."/>
            <person name="Fujiyama A."/>
            <person name="Inagaki F."/>
            <person name="Takami H."/>
        </authorList>
    </citation>
    <scope>NUCLEOTIDE SEQUENCE</scope>
    <source>
        <strain evidence="1">Expedition CK06-06</strain>
    </source>
</reference>
<name>X0U5F1_9ZZZZ</name>
<dbReference type="EMBL" id="BARS01025133">
    <property type="protein sequence ID" value="GAG00964.1"/>
    <property type="molecule type" value="Genomic_DNA"/>
</dbReference>
<proteinExistence type="predicted"/>
<evidence type="ECO:0008006" key="2">
    <source>
        <dbReference type="Google" id="ProtNLM"/>
    </source>
</evidence>
<accession>X0U5F1</accession>
<dbReference type="Gene3D" id="1.25.40.10">
    <property type="entry name" value="Tetratricopeptide repeat domain"/>
    <property type="match status" value="1"/>
</dbReference>
<dbReference type="InterPro" id="IPR011990">
    <property type="entry name" value="TPR-like_helical_dom_sf"/>
</dbReference>
<protein>
    <recommendedName>
        <fullName evidence="2">Tetratricopeptide repeat protein</fullName>
    </recommendedName>
</protein>
<dbReference type="AlphaFoldDB" id="X0U5F1"/>
<sequence length="194" mass="22309">MLAMIGALAAGLVGSTSFDLWAMIKQSNRRRRYRDAVSGSYDPFAGRTVTKRIKVKEVKKTAAERQREEKIRQLRNEISSRIDERNLSAAAQLYLDLIELDSMQIPPRQYLLDIANQLASESKHTQAAEAYEKFLVHYGNYEYVEQVELMVGILYSRYLEQPELALRHLQVAVKKLSDPDQLKMCNDEIAKLQD</sequence>
<gene>
    <name evidence="1" type="ORF">S01H1_39770</name>
</gene>
<evidence type="ECO:0000313" key="1">
    <source>
        <dbReference type="EMBL" id="GAG00964.1"/>
    </source>
</evidence>
<comment type="caution">
    <text evidence="1">The sequence shown here is derived from an EMBL/GenBank/DDBJ whole genome shotgun (WGS) entry which is preliminary data.</text>
</comment>